<evidence type="ECO:0000256" key="2">
    <source>
        <dbReference type="SAM" id="Phobius"/>
    </source>
</evidence>
<dbReference type="InterPro" id="IPR025403">
    <property type="entry name" value="TgpA-like_C"/>
</dbReference>
<gene>
    <name evidence="4" type="ORF">NEA10_02805</name>
</gene>
<dbReference type="Pfam" id="PF01841">
    <property type="entry name" value="Transglut_core"/>
    <property type="match status" value="1"/>
</dbReference>
<reference evidence="4" key="1">
    <citation type="submission" date="2022-06" db="EMBL/GenBank/DDBJ databases">
        <title>Genome sequence of Phormidium yuhuli AB48 isolated from an industrial photobioreactor environment.</title>
        <authorList>
            <person name="Qiu Y."/>
            <person name="Noonan A.J.C."/>
            <person name="Dofher K."/>
            <person name="Koch M."/>
            <person name="Kieft B."/>
            <person name="Lin X."/>
            <person name="Ziels R.M."/>
            <person name="Hallam S.J."/>
        </authorList>
    </citation>
    <scope>NUCLEOTIDE SEQUENCE</scope>
    <source>
        <strain evidence="4">AB48</strain>
    </source>
</reference>
<dbReference type="PANTHER" id="PTHR42736">
    <property type="entry name" value="PROTEIN-GLUTAMINE GAMMA-GLUTAMYLTRANSFERASE"/>
    <property type="match status" value="1"/>
</dbReference>
<dbReference type="InterPro" id="IPR052901">
    <property type="entry name" value="Bact_TGase-like"/>
</dbReference>
<feature type="transmembrane region" description="Helical" evidence="2">
    <location>
        <begin position="60"/>
        <end position="77"/>
    </location>
</feature>
<dbReference type="Proteomes" id="UP001056708">
    <property type="component" value="Chromosome"/>
</dbReference>
<dbReference type="InterPro" id="IPR002931">
    <property type="entry name" value="Transglutaminase-like"/>
</dbReference>
<dbReference type="PANTHER" id="PTHR42736:SF1">
    <property type="entry name" value="PROTEIN-GLUTAMINE GAMMA-GLUTAMYLTRANSFERASE"/>
    <property type="match status" value="1"/>
</dbReference>
<dbReference type="Pfam" id="PF13559">
    <property type="entry name" value="DUF4129"/>
    <property type="match status" value="1"/>
</dbReference>
<dbReference type="InterPro" id="IPR021878">
    <property type="entry name" value="TgpA_N"/>
</dbReference>
<feature type="region of interest" description="Disordered" evidence="1">
    <location>
        <begin position="260"/>
        <end position="279"/>
    </location>
</feature>
<dbReference type="RefSeq" id="WP_252663703.1">
    <property type="nucleotide sequence ID" value="NZ_CP098611.1"/>
</dbReference>
<dbReference type="Pfam" id="PF11992">
    <property type="entry name" value="TgpA_N"/>
    <property type="match status" value="1"/>
</dbReference>
<dbReference type="Gene3D" id="3.10.620.30">
    <property type="match status" value="1"/>
</dbReference>
<dbReference type="EMBL" id="CP098611">
    <property type="protein sequence ID" value="USR91673.1"/>
    <property type="molecule type" value="Genomic_DNA"/>
</dbReference>
<proteinExistence type="predicted"/>
<evidence type="ECO:0000313" key="5">
    <source>
        <dbReference type="Proteomes" id="UP001056708"/>
    </source>
</evidence>
<dbReference type="SUPFAM" id="SSF54001">
    <property type="entry name" value="Cysteine proteinases"/>
    <property type="match status" value="1"/>
</dbReference>
<organism evidence="4 5">
    <name type="scientific">Phormidium yuhuli AB48</name>
    <dbReference type="NCBI Taxonomy" id="2940671"/>
    <lineage>
        <taxon>Bacteria</taxon>
        <taxon>Bacillati</taxon>
        <taxon>Cyanobacteriota</taxon>
        <taxon>Cyanophyceae</taxon>
        <taxon>Oscillatoriophycideae</taxon>
        <taxon>Oscillatoriales</taxon>
        <taxon>Oscillatoriaceae</taxon>
        <taxon>Phormidium</taxon>
        <taxon>Phormidium yuhuli</taxon>
    </lineage>
</organism>
<dbReference type="SMART" id="SM00460">
    <property type="entry name" value="TGc"/>
    <property type="match status" value="1"/>
</dbReference>
<name>A0ABY5AS33_9CYAN</name>
<sequence length="777" mass="87446">MSASNSPSWTSSLPLLGRVWEAWRSLPPPIPEDSVTLRVLVQLLVIVGMVATDVAAGTQISLWAVPLSIMGASWSWFRRRERNVLLKFALAIALIGTLVVFLSNLVTTLNDTRVILGELLIQVQVLHTFDLPRRKDLGYSMVIALILIGVAGTISQTMAFAPFLVLFLLLAIPTLIYDYRARLGLSDRPSDGSQASVVKTVRQSFPWKASLTLALLVLSLGLVLFTVIPRVPGYQLRSFPVSSTIDFRGDFDGRNIVSPQAQADGSQFNGEGEGTAEGPGEVDETFYAGFAESMNQNLRGSMTPQVVMRVRSQAPGFWRVMAFDEYTGQGWRVSRNDNVREVRRSPWSFRFDLPFMGPRSYTQEVIQTYSIVADFPGLIPVLDQPRYLYFPTEDVAIGPEGSLRSPVPLSDGLTYSVVSHVSLRDRTRLGEAATTYPQSIADVYLQVPEEIEERLRDYSQSVLANAPNPLNNPYEISLYLAQYLKQNYNVPQDPFGLPFLDEGEDLALNFLFRCEEAANPAACTPGGYPDHFSTVFTLLLRSLGIPARLATGFDPGNFNPFTGLYEVKNTDAFALTEVYFPSHGWFAFDPIPGHEVIPPSVSEYEPFGVLRQFWDWIAGWLPSPVTGFINGLFVMLGRGIDWFLERFSRGWFGILTGLLTLVLFGFAGWLSWQGWREWKRRRWLSKLAAMERLYQQMLQQLAADGCGKHPADTPLEFARQVGDRYPAEVCIIVSRICQAYVGWRYGKESVPVEELRQQWQRVQRRDWRRKLATLGRR</sequence>
<accession>A0ABY5AS33</accession>
<protein>
    <submittedName>
        <fullName evidence="4">TransglutaminaseTgpA domain-containing protein</fullName>
    </submittedName>
</protein>
<evidence type="ECO:0000313" key="4">
    <source>
        <dbReference type="EMBL" id="USR91673.1"/>
    </source>
</evidence>
<keyword evidence="2" id="KW-0472">Membrane</keyword>
<evidence type="ECO:0000256" key="1">
    <source>
        <dbReference type="SAM" id="MobiDB-lite"/>
    </source>
</evidence>
<evidence type="ECO:0000259" key="3">
    <source>
        <dbReference type="SMART" id="SM00460"/>
    </source>
</evidence>
<feature type="transmembrane region" description="Helical" evidence="2">
    <location>
        <begin position="209"/>
        <end position="228"/>
    </location>
</feature>
<feature type="transmembrane region" description="Helical" evidence="2">
    <location>
        <begin position="160"/>
        <end position="179"/>
    </location>
</feature>
<feature type="transmembrane region" description="Helical" evidence="2">
    <location>
        <begin position="84"/>
        <end position="106"/>
    </location>
</feature>
<feature type="domain" description="Transglutaminase-like" evidence="3">
    <location>
        <begin position="521"/>
        <end position="592"/>
    </location>
</feature>
<keyword evidence="2" id="KW-1133">Transmembrane helix</keyword>
<dbReference type="InterPro" id="IPR038765">
    <property type="entry name" value="Papain-like_cys_pep_sf"/>
</dbReference>
<keyword evidence="2" id="KW-0812">Transmembrane</keyword>
<keyword evidence="5" id="KW-1185">Reference proteome</keyword>
<feature type="compositionally biased region" description="Polar residues" evidence="1">
    <location>
        <begin position="260"/>
        <end position="269"/>
    </location>
</feature>
<feature type="transmembrane region" description="Helical" evidence="2">
    <location>
        <begin position="650"/>
        <end position="672"/>
    </location>
</feature>